<dbReference type="RefSeq" id="WP_342829946.1">
    <property type="nucleotide sequence ID" value="NZ_JBANDC010000009.1"/>
</dbReference>
<dbReference type="EMBL" id="JBANDC010000009">
    <property type="protein sequence ID" value="MEM4988528.1"/>
    <property type="molecule type" value="Genomic_DNA"/>
</dbReference>
<accession>A0ABU9PWZ0</accession>
<keyword evidence="2" id="KW-1185">Reference proteome</keyword>
<comment type="caution">
    <text evidence="1">The sequence shown here is derived from an EMBL/GenBank/DDBJ whole genome shotgun (WGS) entry which is preliminary data.</text>
</comment>
<gene>
    <name evidence="1" type="ORF">V8G57_14125</name>
</gene>
<evidence type="ECO:0000313" key="1">
    <source>
        <dbReference type="EMBL" id="MEM4988528.1"/>
    </source>
</evidence>
<reference evidence="1 2" key="1">
    <citation type="submission" date="2024-02" db="EMBL/GenBank/DDBJ databases">
        <title>Draft genome sequence of Collimonas sp. strain H4R21, an effective mineral-weathering bacterial strain isolated from the beech rhizosphere.</title>
        <authorList>
            <person name="Morin E."/>
            <person name="Uroz S."/>
            <person name="Leveau J.H.J."/>
            <person name="Kumar R."/>
            <person name="Rey M.W."/>
            <person name="Pham J."/>
        </authorList>
    </citation>
    <scope>NUCLEOTIDE SEQUENCE [LARGE SCALE GENOMIC DNA]</scope>
    <source>
        <strain evidence="1 2">H4R21</strain>
    </source>
</reference>
<protein>
    <submittedName>
        <fullName evidence="1">Uncharacterized protein</fullName>
    </submittedName>
</protein>
<name>A0ABU9PWZ0_9BURK</name>
<organism evidence="1 2">
    <name type="scientific">Collimonas rhizosphaerae</name>
    <dbReference type="NCBI Taxonomy" id="3126357"/>
    <lineage>
        <taxon>Bacteria</taxon>
        <taxon>Pseudomonadati</taxon>
        <taxon>Pseudomonadota</taxon>
        <taxon>Betaproteobacteria</taxon>
        <taxon>Burkholderiales</taxon>
        <taxon>Oxalobacteraceae</taxon>
        <taxon>Collimonas</taxon>
    </lineage>
</organism>
<dbReference type="Proteomes" id="UP001495910">
    <property type="component" value="Unassembled WGS sequence"/>
</dbReference>
<proteinExistence type="predicted"/>
<evidence type="ECO:0000313" key="2">
    <source>
        <dbReference type="Proteomes" id="UP001495910"/>
    </source>
</evidence>
<sequence length="99" mass="11749">MWFSWFDAREEKQFGQSLAAILIERLSLEGPARNNRLMGKKHDAMLHNMMQQISSFTRDRKMNTYKKAQVGNAFKWALKDKGYDSEYVDQLTNWLMLKI</sequence>